<accession>A0A223Q4H6</accession>
<dbReference type="InterPro" id="IPR010275">
    <property type="entry name" value="MepK"/>
</dbReference>
<evidence type="ECO:0000256" key="10">
    <source>
        <dbReference type="ARBA" id="ARBA00093448"/>
    </source>
</evidence>
<name>A0A223Q4H6_PSEPU</name>
<evidence type="ECO:0000256" key="2">
    <source>
        <dbReference type="ARBA" id="ARBA00004776"/>
    </source>
</evidence>
<keyword evidence="8" id="KW-0482">Metalloprotease</keyword>
<evidence type="ECO:0000256" key="9">
    <source>
        <dbReference type="ARBA" id="ARBA00023316"/>
    </source>
</evidence>
<keyword evidence="6" id="KW-0378">Hydrolase</keyword>
<dbReference type="Gene3D" id="3.30.1380.10">
    <property type="match status" value="1"/>
</dbReference>
<geneLocation type="plasmid" evidence="12">
    <name>pSY153-MDR</name>
</geneLocation>
<dbReference type="AlphaFoldDB" id="A0A223Q4H6"/>
<keyword evidence="9" id="KW-0961">Cell wall biogenesis/degradation</keyword>
<dbReference type="SUPFAM" id="SSF55166">
    <property type="entry name" value="Hedgehog/DD-peptidase"/>
    <property type="match status" value="1"/>
</dbReference>
<dbReference type="PANTHER" id="PTHR37425">
    <property type="match status" value="1"/>
</dbReference>
<keyword evidence="12" id="KW-0614">Plasmid</keyword>
<keyword evidence="3" id="KW-0645">Protease</keyword>
<keyword evidence="5" id="KW-0732">Signal</keyword>
<dbReference type="GO" id="GO:0046872">
    <property type="term" value="F:metal ion binding"/>
    <property type="evidence" value="ECO:0007669"/>
    <property type="project" value="UniProtKB-KW"/>
</dbReference>
<dbReference type="GO" id="GO:0071555">
    <property type="term" value="P:cell wall organization"/>
    <property type="evidence" value="ECO:0007669"/>
    <property type="project" value="UniProtKB-KW"/>
</dbReference>
<comment type="pathway">
    <text evidence="2">Cell wall biogenesis; cell wall polysaccharide biosynthesis.</text>
</comment>
<sequence length="267" mass="29910">MCHQLGKSHGRFELNDAMRQLSWAPTFGVHRIQALKPSTITRRQLLAAFLAAPAALTLSQALGSVPSGRKYDWRVVALNRDRWLDLERPDSGEKASFCYFRGGKGWDVGGYQKACSILRDVKFKSTVRMSPKLLDLLYLIQVWLRINRLPYKILVNSGYRTPQHNSKLEGAAKQSLHIKAMAADIRIPGLSVDNLGKLAQAIGVGGVGFYPTKGFIHVDVGKVRTWRVAESTVLEPEYWIVELLDPSTDAQWLANLAPDWPELEMLA</sequence>
<dbReference type="GO" id="GO:0008237">
    <property type="term" value="F:metallopeptidase activity"/>
    <property type="evidence" value="ECO:0007669"/>
    <property type="project" value="UniProtKB-KW"/>
</dbReference>
<keyword evidence="4" id="KW-0479">Metal-binding</keyword>
<reference evidence="12" key="1">
    <citation type="journal article" date="2017" name="Oncotarget">
        <title>pSY153-MDR, a p12969-DIM-related mega plasmid carrying blaIMP-45 and armA, from clinical Pseudomonas putida.</title>
        <authorList>
            <person name="Yuan M."/>
            <person name="Chen H."/>
            <person name="Zhu X."/>
            <person name="Feng J."/>
            <person name="Zhan Z."/>
            <person name="Zhang D."/>
            <person name="Chen X."/>
            <person name="Zhao X."/>
            <person name="Lu J."/>
            <person name="Xu J."/>
            <person name="Zhou D."/>
            <person name="Li J."/>
        </authorList>
    </citation>
    <scope>NUCLEOTIDE SEQUENCE</scope>
    <source>
        <strain evidence="12">SY153</strain>
        <plasmid evidence="12">pSY153-MDR</plasmid>
    </source>
</reference>
<dbReference type="PANTHER" id="PTHR37425:SF1">
    <property type="entry name" value="OUTER MEMBRANE PROTEIN"/>
    <property type="match status" value="1"/>
</dbReference>
<dbReference type="InterPro" id="IPR009045">
    <property type="entry name" value="Zn_M74/Hedgehog-like"/>
</dbReference>
<organism evidence="12">
    <name type="scientific">Pseudomonas putida</name>
    <name type="common">Arthrobacter siderocapsulatus</name>
    <dbReference type="NCBI Taxonomy" id="303"/>
    <lineage>
        <taxon>Bacteria</taxon>
        <taxon>Pseudomonadati</taxon>
        <taxon>Pseudomonadota</taxon>
        <taxon>Gammaproteobacteria</taxon>
        <taxon>Pseudomonadales</taxon>
        <taxon>Pseudomonadaceae</taxon>
        <taxon>Pseudomonas</taxon>
    </lineage>
</organism>
<dbReference type="GO" id="GO:0006508">
    <property type="term" value="P:proteolysis"/>
    <property type="evidence" value="ECO:0007669"/>
    <property type="project" value="UniProtKB-KW"/>
</dbReference>
<dbReference type="EMBL" id="KY883660">
    <property type="protein sequence ID" value="ASU52542.1"/>
    <property type="molecule type" value="Genomic_DNA"/>
</dbReference>
<evidence type="ECO:0000256" key="6">
    <source>
        <dbReference type="ARBA" id="ARBA00022801"/>
    </source>
</evidence>
<evidence type="ECO:0000256" key="7">
    <source>
        <dbReference type="ARBA" id="ARBA00022833"/>
    </source>
</evidence>
<evidence type="ECO:0000256" key="1">
    <source>
        <dbReference type="ARBA" id="ARBA00001947"/>
    </source>
</evidence>
<keyword evidence="7" id="KW-0862">Zinc</keyword>
<dbReference type="Pfam" id="PF05951">
    <property type="entry name" value="Peptidase_M15_2"/>
    <property type="match status" value="1"/>
</dbReference>
<comment type="cofactor">
    <cofactor evidence="1">
        <name>Zn(2+)</name>
        <dbReference type="ChEBI" id="CHEBI:29105"/>
    </cofactor>
</comment>
<proteinExistence type="inferred from homology"/>
<evidence type="ECO:0000256" key="11">
    <source>
        <dbReference type="ARBA" id="ARBA00093666"/>
    </source>
</evidence>
<evidence type="ECO:0000313" key="12">
    <source>
        <dbReference type="EMBL" id="ASU52542.1"/>
    </source>
</evidence>
<gene>
    <name evidence="12" type="primary">ycbK</name>
</gene>
<comment type="similarity">
    <text evidence="10">Belongs to the peptidase M15 family.</text>
</comment>
<evidence type="ECO:0000256" key="4">
    <source>
        <dbReference type="ARBA" id="ARBA00022723"/>
    </source>
</evidence>
<evidence type="ECO:0000256" key="3">
    <source>
        <dbReference type="ARBA" id="ARBA00022670"/>
    </source>
</evidence>
<evidence type="ECO:0000256" key="5">
    <source>
        <dbReference type="ARBA" id="ARBA00022729"/>
    </source>
</evidence>
<evidence type="ECO:0000256" key="8">
    <source>
        <dbReference type="ARBA" id="ARBA00023049"/>
    </source>
</evidence>
<protein>
    <recommendedName>
        <fullName evidence="11">Murein endopeptidase K</fullName>
    </recommendedName>
</protein>